<dbReference type="AlphaFoldDB" id="A0AAV5QFL6"/>
<reference evidence="1 2" key="1">
    <citation type="journal article" date="2023" name="Elife">
        <title>Identification of key yeast species and microbe-microbe interactions impacting larval growth of Drosophila in the wild.</title>
        <authorList>
            <person name="Mure A."/>
            <person name="Sugiura Y."/>
            <person name="Maeda R."/>
            <person name="Honda K."/>
            <person name="Sakurai N."/>
            <person name="Takahashi Y."/>
            <person name="Watada M."/>
            <person name="Katoh T."/>
            <person name="Gotoh A."/>
            <person name="Gotoh Y."/>
            <person name="Taniguchi I."/>
            <person name="Nakamura K."/>
            <person name="Hayashi T."/>
            <person name="Katayama T."/>
            <person name="Uemura T."/>
            <person name="Hattori Y."/>
        </authorList>
    </citation>
    <scope>NUCLEOTIDE SEQUENCE [LARGE SCALE GENOMIC DNA]</scope>
    <source>
        <strain evidence="1 2">SC-9</strain>
    </source>
</reference>
<gene>
    <name evidence="1" type="ORF">DASC09_005250</name>
</gene>
<evidence type="ECO:0000313" key="2">
    <source>
        <dbReference type="Proteomes" id="UP001360560"/>
    </source>
</evidence>
<organism evidence="1 2">
    <name type="scientific">Saccharomycopsis crataegensis</name>
    <dbReference type="NCBI Taxonomy" id="43959"/>
    <lineage>
        <taxon>Eukaryota</taxon>
        <taxon>Fungi</taxon>
        <taxon>Dikarya</taxon>
        <taxon>Ascomycota</taxon>
        <taxon>Saccharomycotina</taxon>
        <taxon>Saccharomycetes</taxon>
        <taxon>Saccharomycopsidaceae</taxon>
        <taxon>Saccharomycopsis</taxon>
    </lineage>
</organism>
<dbReference type="Proteomes" id="UP001360560">
    <property type="component" value="Unassembled WGS sequence"/>
</dbReference>
<dbReference type="EMBL" id="BTFZ01000001">
    <property type="protein sequence ID" value="GMM33200.1"/>
    <property type="molecule type" value="Genomic_DNA"/>
</dbReference>
<evidence type="ECO:0000313" key="1">
    <source>
        <dbReference type="EMBL" id="GMM33200.1"/>
    </source>
</evidence>
<sequence>MGKLIKSGQLPKRIWISFLRNFLSKFAKVRLRRATTCAASKIIFSKKVAEVIHIGVAEEISQDTLDFYWAYLVN</sequence>
<dbReference type="GeneID" id="90071179"/>
<keyword evidence="2" id="KW-1185">Reference proteome</keyword>
<comment type="caution">
    <text evidence="1">The sequence shown here is derived from an EMBL/GenBank/DDBJ whole genome shotgun (WGS) entry which is preliminary data.</text>
</comment>
<name>A0AAV5QFL6_9ASCO</name>
<accession>A0AAV5QFL6</accession>
<proteinExistence type="predicted"/>
<protein>
    <submittedName>
        <fullName evidence="1">Uncharacterized protein</fullName>
    </submittedName>
</protein>
<dbReference type="RefSeq" id="XP_064850200.1">
    <property type="nucleotide sequence ID" value="XM_064994128.1"/>
</dbReference>